<dbReference type="Proteomes" id="UP000078290">
    <property type="component" value="Unassembled WGS sequence"/>
</dbReference>
<proteinExistence type="predicted"/>
<evidence type="ECO:0000313" key="1">
    <source>
        <dbReference type="EMBL" id="OAT71776.1"/>
    </source>
</evidence>
<organism evidence="1 2">
    <name type="scientific">Parageobacillus thermoglucosidasius</name>
    <name type="common">Geobacillus thermoglucosidasius</name>
    <dbReference type="NCBI Taxonomy" id="1426"/>
    <lineage>
        <taxon>Bacteria</taxon>
        <taxon>Bacillati</taxon>
        <taxon>Bacillota</taxon>
        <taxon>Bacilli</taxon>
        <taxon>Bacillales</taxon>
        <taxon>Anoxybacillaceae</taxon>
        <taxon>Parageobacillus</taxon>
    </lineage>
</organism>
<evidence type="ECO:0000313" key="2">
    <source>
        <dbReference type="Proteomes" id="UP000078290"/>
    </source>
</evidence>
<sequence length="64" mass="7167">MQGLIFISIDLYLAPQVKKVSPKRLCDGIKGVGFTLLNGISLNEESYLIKDGYFFTLSIISKRL</sequence>
<protein>
    <submittedName>
        <fullName evidence="1">Uncharacterized protein</fullName>
    </submittedName>
</protein>
<dbReference type="AlphaFoldDB" id="A0A1B7KNX6"/>
<comment type="caution">
    <text evidence="1">The sequence shown here is derived from an EMBL/GenBank/DDBJ whole genome shotgun (WGS) entry which is preliminary data.</text>
</comment>
<accession>A0A1B7KNX6</accession>
<dbReference type="EMBL" id="LXMA01000041">
    <property type="protein sequence ID" value="OAT71776.1"/>
    <property type="molecule type" value="Genomic_DNA"/>
</dbReference>
<name>A0A1B7KNX6_PARTM</name>
<gene>
    <name evidence="1" type="ORF">A7K69_13335</name>
</gene>
<reference evidence="2" key="1">
    <citation type="submission" date="2016-05" db="EMBL/GenBank/DDBJ databases">
        <authorList>
            <person name="Wang W."/>
            <person name="Zhu L."/>
        </authorList>
    </citation>
    <scope>NUCLEOTIDE SEQUENCE [LARGE SCALE GENOMIC DNA]</scope>
    <source>
        <strain evidence="2">W-2</strain>
    </source>
</reference>